<name>A0A1G2L0S7_9BACT</name>
<accession>A0A1G2L0S7</accession>
<gene>
    <name evidence="1" type="ORF">A2934_04660</name>
</gene>
<evidence type="ECO:0000313" key="2">
    <source>
        <dbReference type="Proteomes" id="UP000177982"/>
    </source>
</evidence>
<comment type="caution">
    <text evidence="1">The sequence shown here is derived from an EMBL/GenBank/DDBJ whole genome shotgun (WGS) entry which is preliminary data.</text>
</comment>
<proteinExistence type="predicted"/>
<sequence>MEREKLEVGIKMEQQKAAIGESLEQALAKFRSEAHTYSEEELDSLENTVAHLEEQLKAPRLP</sequence>
<organism evidence="1 2">
    <name type="scientific">Candidatus Sungbacteria bacterium RIFCSPLOWO2_01_FULL_47_10</name>
    <dbReference type="NCBI Taxonomy" id="1802276"/>
    <lineage>
        <taxon>Bacteria</taxon>
        <taxon>Candidatus Sungiibacteriota</taxon>
    </lineage>
</organism>
<evidence type="ECO:0000313" key="1">
    <source>
        <dbReference type="EMBL" id="OHA04371.1"/>
    </source>
</evidence>
<protein>
    <submittedName>
        <fullName evidence="1">Uncharacterized protein</fullName>
    </submittedName>
</protein>
<dbReference type="AlphaFoldDB" id="A0A1G2L0S7"/>
<reference evidence="1 2" key="1">
    <citation type="journal article" date="2016" name="Nat. Commun.">
        <title>Thousands of microbial genomes shed light on interconnected biogeochemical processes in an aquifer system.</title>
        <authorList>
            <person name="Anantharaman K."/>
            <person name="Brown C.T."/>
            <person name="Hug L.A."/>
            <person name="Sharon I."/>
            <person name="Castelle C.J."/>
            <person name="Probst A.J."/>
            <person name="Thomas B.C."/>
            <person name="Singh A."/>
            <person name="Wilkins M.J."/>
            <person name="Karaoz U."/>
            <person name="Brodie E.L."/>
            <person name="Williams K.H."/>
            <person name="Hubbard S.S."/>
            <person name="Banfield J.F."/>
        </authorList>
    </citation>
    <scope>NUCLEOTIDE SEQUENCE [LARGE SCALE GENOMIC DNA]</scope>
</reference>
<dbReference type="EMBL" id="MHQO01000081">
    <property type="protein sequence ID" value="OHA04371.1"/>
    <property type="molecule type" value="Genomic_DNA"/>
</dbReference>
<dbReference type="Proteomes" id="UP000177982">
    <property type="component" value="Unassembled WGS sequence"/>
</dbReference>